<dbReference type="Pfam" id="PF00144">
    <property type="entry name" value="Beta-lactamase"/>
    <property type="match status" value="1"/>
</dbReference>
<proteinExistence type="predicted"/>
<name>A0A2W5V8J1_9CAUL</name>
<keyword evidence="1" id="KW-0732">Signal</keyword>
<evidence type="ECO:0000313" key="4">
    <source>
        <dbReference type="Proteomes" id="UP000249393"/>
    </source>
</evidence>
<evidence type="ECO:0000256" key="1">
    <source>
        <dbReference type="SAM" id="SignalP"/>
    </source>
</evidence>
<dbReference type="EMBL" id="QFQZ01000009">
    <property type="protein sequence ID" value="PZR36100.1"/>
    <property type="molecule type" value="Genomic_DNA"/>
</dbReference>
<evidence type="ECO:0000313" key="3">
    <source>
        <dbReference type="EMBL" id="PZR36100.1"/>
    </source>
</evidence>
<organism evidence="3 4">
    <name type="scientific">Caulobacter segnis</name>
    <dbReference type="NCBI Taxonomy" id="88688"/>
    <lineage>
        <taxon>Bacteria</taxon>
        <taxon>Pseudomonadati</taxon>
        <taxon>Pseudomonadota</taxon>
        <taxon>Alphaproteobacteria</taxon>
        <taxon>Caulobacterales</taxon>
        <taxon>Caulobacteraceae</taxon>
        <taxon>Caulobacter</taxon>
    </lineage>
</organism>
<dbReference type="Proteomes" id="UP000249393">
    <property type="component" value="Unassembled WGS sequence"/>
</dbReference>
<reference evidence="3 4" key="1">
    <citation type="submission" date="2017-08" db="EMBL/GenBank/DDBJ databases">
        <title>Infants hospitalized years apart are colonized by the same room-sourced microbial strains.</title>
        <authorList>
            <person name="Brooks B."/>
            <person name="Olm M.R."/>
            <person name="Firek B.A."/>
            <person name="Baker R."/>
            <person name="Thomas B.C."/>
            <person name="Morowitz M.J."/>
            <person name="Banfield J.F."/>
        </authorList>
    </citation>
    <scope>NUCLEOTIDE SEQUENCE [LARGE SCALE GENOMIC DNA]</scope>
    <source>
        <strain evidence="3">S2_003_000_R2_4</strain>
    </source>
</reference>
<feature type="domain" description="Beta-lactamase-related" evidence="2">
    <location>
        <begin position="94"/>
        <end position="275"/>
    </location>
</feature>
<dbReference type="PANTHER" id="PTHR43283:SF7">
    <property type="entry name" value="BETA-LACTAMASE-RELATED DOMAIN-CONTAINING PROTEIN"/>
    <property type="match status" value="1"/>
</dbReference>
<feature type="signal peptide" evidence="1">
    <location>
        <begin position="1"/>
        <end position="29"/>
    </location>
</feature>
<feature type="chain" id="PRO_5015854737" description="Beta-lactamase-related domain-containing protein" evidence="1">
    <location>
        <begin position="30"/>
        <end position="415"/>
    </location>
</feature>
<dbReference type="Gene3D" id="3.40.710.10">
    <property type="entry name" value="DD-peptidase/beta-lactamase superfamily"/>
    <property type="match status" value="1"/>
</dbReference>
<dbReference type="InterPro" id="IPR012338">
    <property type="entry name" value="Beta-lactam/transpept-like"/>
</dbReference>
<evidence type="ECO:0000259" key="2">
    <source>
        <dbReference type="Pfam" id="PF00144"/>
    </source>
</evidence>
<gene>
    <name evidence="3" type="ORF">DI526_04865</name>
</gene>
<dbReference type="InterPro" id="IPR001466">
    <property type="entry name" value="Beta-lactam-related"/>
</dbReference>
<dbReference type="PANTHER" id="PTHR43283">
    <property type="entry name" value="BETA-LACTAMASE-RELATED"/>
    <property type="match status" value="1"/>
</dbReference>
<dbReference type="InterPro" id="IPR050789">
    <property type="entry name" value="Diverse_Enzym_Activities"/>
</dbReference>
<protein>
    <recommendedName>
        <fullName evidence="2">Beta-lactamase-related domain-containing protein</fullName>
    </recommendedName>
</protein>
<sequence>MSNAGRNRAFSRIAAALGLTLLNASGAWAGQTSMSDADRAVLEARFAQLKGGIMTTYDPAERAAGEAGSKPPPRAKAPKIAASALDAAEAYARANRSTAFIVWRDGAIERETYFGATKADTPLVSKSLSKPLGVALVGRAIQLGYIKSLDQPVADFIPEWKGDERSKILIRHLLDMRSGLMPQGAAPTADHILNRAYLGPRHEEVLINEYPLVAKPGERFDYSNANAELVAIVLERATQQRFSTFLSQQLLQPIGAPDVDVWLNRPGGVAHAGCCMTTPAQTWLRLAILIMDDGVWNGKRLLPKGFVAEMRTATPQNPHVGMGLYLGEPYAQRRGFGALDVPGPRVLHSEPYLAKDLVLFDGNSDQVIYIVPSRRLIVLRLGETPPASPEWDNAFLPNAILRGLAAGASSSGAFK</sequence>
<dbReference type="SUPFAM" id="SSF56601">
    <property type="entry name" value="beta-lactamase/transpeptidase-like"/>
    <property type="match status" value="1"/>
</dbReference>
<accession>A0A2W5V8J1</accession>
<dbReference type="AlphaFoldDB" id="A0A2W5V8J1"/>
<comment type="caution">
    <text evidence="3">The sequence shown here is derived from an EMBL/GenBank/DDBJ whole genome shotgun (WGS) entry which is preliminary data.</text>
</comment>